<organism evidence="3 4">
    <name type="scientific">Microbacterium murale</name>
    <dbReference type="NCBI Taxonomy" id="1081040"/>
    <lineage>
        <taxon>Bacteria</taxon>
        <taxon>Bacillati</taxon>
        <taxon>Actinomycetota</taxon>
        <taxon>Actinomycetes</taxon>
        <taxon>Micrococcales</taxon>
        <taxon>Microbacteriaceae</taxon>
        <taxon>Microbacterium</taxon>
    </lineage>
</organism>
<feature type="compositionally biased region" description="Pro residues" evidence="1">
    <location>
        <begin position="152"/>
        <end position="167"/>
    </location>
</feature>
<name>A0ABQ1RWL7_9MICO</name>
<evidence type="ECO:0000256" key="1">
    <source>
        <dbReference type="SAM" id="MobiDB-lite"/>
    </source>
</evidence>
<dbReference type="EMBL" id="BMCM01000005">
    <property type="protein sequence ID" value="GGD85193.1"/>
    <property type="molecule type" value="Genomic_DNA"/>
</dbReference>
<comment type="caution">
    <text evidence="3">The sequence shown here is derived from an EMBL/GenBank/DDBJ whole genome shotgun (WGS) entry which is preliminary data.</text>
</comment>
<reference evidence="4" key="1">
    <citation type="journal article" date="2019" name="Int. J. Syst. Evol. Microbiol.">
        <title>The Global Catalogue of Microorganisms (GCM) 10K type strain sequencing project: providing services to taxonomists for standard genome sequencing and annotation.</title>
        <authorList>
            <consortium name="The Broad Institute Genomics Platform"/>
            <consortium name="The Broad Institute Genome Sequencing Center for Infectious Disease"/>
            <person name="Wu L."/>
            <person name="Ma J."/>
        </authorList>
    </citation>
    <scope>NUCLEOTIDE SEQUENCE [LARGE SCALE GENOMIC DNA]</scope>
    <source>
        <strain evidence="4">CCM 7640</strain>
    </source>
</reference>
<evidence type="ECO:0000313" key="3">
    <source>
        <dbReference type="EMBL" id="GGD85193.1"/>
    </source>
</evidence>
<keyword evidence="2" id="KW-0472">Membrane</keyword>
<keyword evidence="2" id="KW-1133">Transmembrane helix</keyword>
<proteinExistence type="predicted"/>
<protein>
    <submittedName>
        <fullName evidence="3">Uncharacterized protein</fullName>
    </submittedName>
</protein>
<keyword evidence="4" id="KW-1185">Reference proteome</keyword>
<sequence length="174" mass="18551">MTRARVIISLVVAACAMLAFSLLGVELAFAIAWAVLVGILVLCTQLVMPDDPRADAPEIAPESDRRGTEISRMAWSLNPSTGMAGELITRRVRAILAHRLQRHGLDVTDPADMGRIDALAGSGVWARLVGRGTTRSDLERALDAIDRLAPTSPSPNPTSPSPNPTSPSPNKEKP</sequence>
<dbReference type="RefSeq" id="WP_188437402.1">
    <property type="nucleotide sequence ID" value="NZ_BMCM01000005.1"/>
</dbReference>
<keyword evidence="2" id="KW-0812">Transmembrane</keyword>
<gene>
    <name evidence="3" type="ORF">GCM10007269_30140</name>
</gene>
<accession>A0ABQ1RWL7</accession>
<evidence type="ECO:0000256" key="2">
    <source>
        <dbReference type="SAM" id="Phobius"/>
    </source>
</evidence>
<feature type="region of interest" description="Disordered" evidence="1">
    <location>
        <begin position="145"/>
        <end position="174"/>
    </location>
</feature>
<feature type="transmembrane region" description="Helical" evidence="2">
    <location>
        <begin position="7"/>
        <end position="24"/>
    </location>
</feature>
<evidence type="ECO:0000313" key="4">
    <source>
        <dbReference type="Proteomes" id="UP000629365"/>
    </source>
</evidence>
<dbReference type="Proteomes" id="UP000629365">
    <property type="component" value="Unassembled WGS sequence"/>
</dbReference>